<feature type="region of interest" description="Disordered" evidence="1">
    <location>
        <begin position="216"/>
        <end position="273"/>
    </location>
</feature>
<dbReference type="AlphaFoldDB" id="A0AB38MBG7"/>
<comment type="caution">
    <text evidence="2">The sequence shown here is derived from an EMBL/GenBank/DDBJ whole genome shotgun (WGS) entry which is preliminary data.</text>
</comment>
<name>A0AB38MBG7_AURPU</name>
<dbReference type="Proteomes" id="UP000305064">
    <property type="component" value="Unassembled WGS sequence"/>
</dbReference>
<evidence type="ECO:0000256" key="1">
    <source>
        <dbReference type="SAM" id="MobiDB-lite"/>
    </source>
</evidence>
<feature type="region of interest" description="Disordered" evidence="1">
    <location>
        <begin position="113"/>
        <end position="149"/>
    </location>
</feature>
<protein>
    <submittedName>
        <fullName evidence="2">Uncharacterized protein</fullName>
    </submittedName>
</protein>
<feature type="compositionally biased region" description="Polar residues" evidence="1">
    <location>
        <begin position="121"/>
        <end position="140"/>
    </location>
</feature>
<sequence>MDDEESHRLILRLLNEDLVSIQASSRHSAHSDTFVAATLARQELRTAHQQINDLRTARIISREEVSQREAVRANEISARLLFRQLNPDEPLPNPLTDHLTDHQMAIAEALDQSPTAVKAESNASPCPQPTSSALRSQPATSFGYPRPTLKRSADDLIDAEVPPSKKHESDQIGIDVTLSGPSDTARNDQIQSQYQHICLGIGQRGSLEHDRLSGVVGETPVAPSSTPGQFTGFKRSAEEETPTSRPTKKQDSRHDIVEPRRSDNGDAAAPSPLEISSIPEIDTMAEASHGFSFTSVRVAPFEYPTVSEKQSSTPPAPLSLSTPLPSISPPRSLSVIGVPSESTHGSRSGTIKSTVALKRPAVARFGLKVKCWACHDKYHASETLMAPYHVQGQYYMAATMLQDSSVI</sequence>
<accession>A0AB38MBG7</accession>
<evidence type="ECO:0000313" key="2">
    <source>
        <dbReference type="EMBL" id="THY79273.1"/>
    </source>
</evidence>
<feature type="region of interest" description="Disordered" evidence="1">
    <location>
        <begin position="161"/>
        <end position="186"/>
    </location>
</feature>
<proteinExistence type="predicted"/>
<dbReference type="EMBL" id="QZBJ01000003">
    <property type="protein sequence ID" value="THY79273.1"/>
    <property type="molecule type" value="Genomic_DNA"/>
</dbReference>
<evidence type="ECO:0000313" key="3">
    <source>
        <dbReference type="Proteomes" id="UP000305064"/>
    </source>
</evidence>
<organism evidence="2 3">
    <name type="scientific">Aureobasidium pullulans</name>
    <name type="common">Black yeast</name>
    <name type="synonym">Pullularia pullulans</name>
    <dbReference type="NCBI Taxonomy" id="5580"/>
    <lineage>
        <taxon>Eukaryota</taxon>
        <taxon>Fungi</taxon>
        <taxon>Dikarya</taxon>
        <taxon>Ascomycota</taxon>
        <taxon>Pezizomycotina</taxon>
        <taxon>Dothideomycetes</taxon>
        <taxon>Dothideomycetidae</taxon>
        <taxon>Dothideales</taxon>
        <taxon>Saccotheciaceae</taxon>
        <taxon>Aureobasidium</taxon>
    </lineage>
</organism>
<feature type="compositionally biased region" description="Basic and acidic residues" evidence="1">
    <location>
        <begin position="248"/>
        <end position="264"/>
    </location>
</feature>
<reference evidence="2 3" key="1">
    <citation type="submission" date="2018-10" db="EMBL/GenBank/DDBJ databases">
        <title>Fifty Aureobasidium pullulans genomes reveal a recombining polyextremotolerant generalist.</title>
        <authorList>
            <person name="Gostincar C."/>
            <person name="Turk M."/>
            <person name="Zajc J."/>
            <person name="Gunde-Cimerman N."/>
        </authorList>
    </citation>
    <scope>NUCLEOTIDE SEQUENCE [LARGE SCALE GENOMIC DNA]</scope>
    <source>
        <strain evidence="2 3">EXF-4256</strain>
    </source>
</reference>
<gene>
    <name evidence="2" type="ORF">D6C94_00602</name>
</gene>